<name>A0A6A6ZHE0_9PLEO</name>
<dbReference type="EMBL" id="MU006243">
    <property type="protein sequence ID" value="KAF2819675.1"/>
    <property type="molecule type" value="Genomic_DNA"/>
</dbReference>
<gene>
    <name evidence="1" type="ORF">CC86DRAFT_126215</name>
</gene>
<dbReference type="AlphaFoldDB" id="A0A6A6ZHE0"/>
<reference evidence="1" key="1">
    <citation type="journal article" date="2020" name="Stud. Mycol.">
        <title>101 Dothideomycetes genomes: a test case for predicting lifestyles and emergence of pathogens.</title>
        <authorList>
            <person name="Haridas S."/>
            <person name="Albert R."/>
            <person name="Binder M."/>
            <person name="Bloem J."/>
            <person name="Labutti K."/>
            <person name="Salamov A."/>
            <person name="Andreopoulos B."/>
            <person name="Baker S."/>
            <person name="Barry K."/>
            <person name="Bills G."/>
            <person name="Bluhm B."/>
            <person name="Cannon C."/>
            <person name="Castanera R."/>
            <person name="Culley D."/>
            <person name="Daum C."/>
            <person name="Ezra D."/>
            <person name="Gonzalez J."/>
            <person name="Henrissat B."/>
            <person name="Kuo A."/>
            <person name="Liang C."/>
            <person name="Lipzen A."/>
            <person name="Lutzoni F."/>
            <person name="Magnuson J."/>
            <person name="Mondo S."/>
            <person name="Nolan M."/>
            <person name="Ohm R."/>
            <person name="Pangilinan J."/>
            <person name="Park H.-J."/>
            <person name="Ramirez L."/>
            <person name="Alfaro M."/>
            <person name="Sun H."/>
            <person name="Tritt A."/>
            <person name="Yoshinaga Y."/>
            <person name="Zwiers L.-H."/>
            <person name="Turgeon B."/>
            <person name="Goodwin S."/>
            <person name="Spatafora J."/>
            <person name="Crous P."/>
            <person name="Grigoriev I."/>
        </authorList>
    </citation>
    <scope>NUCLEOTIDE SEQUENCE</scope>
    <source>
        <strain evidence="1">CBS 113818</strain>
    </source>
</reference>
<protein>
    <submittedName>
        <fullName evidence="1">Uncharacterized protein</fullName>
    </submittedName>
</protein>
<accession>A0A6A6ZHE0</accession>
<proteinExistence type="predicted"/>
<sequence>MEGHDPAYRMSRPVYRAFASTDECYWSMSRTVEAGAWGCATGVSYRGMSFPVGSEPVVKVWPGTNEVLTVSQAMARCAMAPAFPKAFLRPAQHSGFWRLHSTGATVAGSSHCDQVCCRCPSLTKTCLSLEFFLKRRGSVVMLYRLPVQYILSCGTRILAAPGDPANLVTSEQTL</sequence>
<keyword evidence="2" id="KW-1185">Reference proteome</keyword>
<dbReference type="Proteomes" id="UP000799424">
    <property type="component" value="Unassembled WGS sequence"/>
</dbReference>
<evidence type="ECO:0000313" key="1">
    <source>
        <dbReference type="EMBL" id="KAF2819675.1"/>
    </source>
</evidence>
<organism evidence="1 2">
    <name type="scientific">Ophiobolus disseminans</name>
    <dbReference type="NCBI Taxonomy" id="1469910"/>
    <lineage>
        <taxon>Eukaryota</taxon>
        <taxon>Fungi</taxon>
        <taxon>Dikarya</taxon>
        <taxon>Ascomycota</taxon>
        <taxon>Pezizomycotina</taxon>
        <taxon>Dothideomycetes</taxon>
        <taxon>Pleosporomycetidae</taxon>
        <taxon>Pleosporales</taxon>
        <taxon>Pleosporineae</taxon>
        <taxon>Phaeosphaeriaceae</taxon>
        <taxon>Ophiobolus</taxon>
    </lineage>
</organism>
<evidence type="ECO:0000313" key="2">
    <source>
        <dbReference type="Proteomes" id="UP000799424"/>
    </source>
</evidence>